<dbReference type="OrthoDB" id="6750806at2759"/>
<dbReference type="Proteomes" id="UP000475862">
    <property type="component" value="Unassembled WGS sequence"/>
</dbReference>
<sequence length="225" mass="25739">MVLLVLDSSIEETIISGSTFSIEPRSIYYNNMAITYKQYNRIVNDLSHLGGNSIKATIERIVNKLFTDVLLSNFLFTVSFDALKNQTNAKNIDQNEMKERLKYHLAQAPFSFYDIQELIYRHSRGHLRTENIVGCVQTWPKKRWRNTINLPANYCWRLPRQRLAVSSVFRLRPGSAASQTLASEVASAVVVQQTAKEKADRATSPVAFEHRSALRRSGTERFPRA</sequence>
<evidence type="ECO:0000313" key="2">
    <source>
        <dbReference type="EMBL" id="KAE9523674.1"/>
    </source>
</evidence>
<feature type="region of interest" description="Disordered" evidence="1">
    <location>
        <begin position="200"/>
        <end position="225"/>
    </location>
</feature>
<gene>
    <name evidence="2" type="ORF">AGLY_015892</name>
</gene>
<organism evidence="2 3">
    <name type="scientific">Aphis glycines</name>
    <name type="common">Soybean aphid</name>
    <dbReference type="NCBI Taxonomy" id="307491"/>
    <lineage>
        <taxon>Eukaryota</taxon>
        <taxon>Metazoa</taxon>
        <taxon>Ecdysozoa</taxon>
        <taxon>Arthropoda</taxon>
        <taxon>Hexapoda</taxon>
        <taxon>Insecta</taxon>
        <taxon>Pterygota</taxon>
        <taxon>Neoptera</taxon>
        <taxon>Paraneoptera</taxon>
        <taxon>Hemiptera</taxon>
        <taxon>Sternorrhyncha</taxon>
        <taxon>Aphidomorpha</taxon>
        <taxon>Aphidoidea</taxon>
        <taxon>Aphididae</taxon>
        <taxon>Aphidini</taxon>
        <taxon>Aphis</taxon>
        <taxon>Aphis</taxon>
    </lineage>
</organism>
<protein>
    <submittedName>
        <fullName evidence="2">Uncharacterized protein</fullName>
    </submittedName>
</protein>
<name>A0A6G0T0E3_APHGL</name>
<comment type="caution">
    <text evidence="2">The sequence shown here is derived from an EMBL/GenBank/DDBJ whole genome shotgun (WGS) entry which is preliminary data.</text>
</comment>
<keyword evidence="3" id="KW-1185">Reference proteome</keyword>
<proteinExistence type="predicted"/>
<evidence type="ECO:0000313" key="3">
    <source>
        <dbReference type="Proteomes" id="UP000475862"/>
    </source>
</evidence>
<evidence type="ECO:0000256" key="1">
    <source>
        <dbReference type="SAM" id="MobiDB-lite"/>
    </source>
</evidence>
<feature type="compositionally biased region" description="Basic and acidic residues" evidence="1">
    <location>
        <begin position="208"/>
        <end position="225"/>
    </location>
</feature>
<dbReference type="AlphaFoldDB" id="A0A6G0T0E3"/>
<accession>A0A6G0T0E3</accession>
<dbReference type="EMBL" id="VYZN01000078">
    <property type="protein sequence ID" value="KAE9523674.1"/>
    <property type="molecule type" value="Genomic_DNA"/>
</dbReference>
<reference evidence="2 3" key="1">
    <citation type="submission" date="2019-08" db="EMBL/GenBank/DDBJ databases">
        <title>The genome of the soybean aphid Biotype 1, its phylome, world population structure and adaptation to the North American continent.</title>
        <authorList>
            <person name="Giordano R."/>
            <person name="Donthu R.K."/>
            <person name="Hernandez A.G."/>
            <person name="Wright C.L."/>
            <person name="Zimin A.V."/>
        </authorList>
    </citation>
    <scope>NUCLEOTIDE SEQUENCE [LARGE SCALE GENOMIC DNA]</scope>
    <source>
        <tissue evidence="2">Whole aphids</tissue>
    </source>
</reference>